<dbReference type="RefSeq" id="WP_133821750.1">
    <property type="nucleotide sequence ID" value="NZ_SNZH01000025.1"/>
</dbReference>
<dbReference type="AlphaFoldDB" id="A0A4R6YJZ0"/>
<dbReference type="PANTHER" id="PTHR21530:SF7">
    <property type="entry name" value="TRAB DOMAIN-CONTAINING PROTEIN"/>
    <property type="match status" value="1"/>
</dbReference>
<dbReference type="InterPro" id="IPR005230">
    <property type="entry name" value="TraB_bac"/>
</dbReference>
<name>A0A4R6YJZ0_9GAMM</name>
<dbReference type="PANTHER" id="PTHR21530">
    <property type="entry name" value="PHEROMONE SHUTDOWN PROTEIN"/>
    <property type="match status" value="1"/>
</dbReference>
<sequence length="410" mass="44731">MTTEDPRPEDFGPPDVLQDQPIRRVVLGDTEFVLLGTAHVSRASVAAVQAMIEREHFDAIAVELDSNRYASMRDPELLRKMDLFQVIRQGKAGLVAANLALSAFQRRLAEQYGIEAGAELKAAFEAAEARSIPVWLIDRDIGITLKRAYRSVGFWDRMGIISGLGASVLSSEEIGEQDIEKLKRGDMLESAFSEFARESEPLYRSLIAERDSYMAARLREEQIKTPVRRVLAVVGAGHLAGLERELNEQNAPPVPLRATLDTVPAGASWPKWLALGMFVAIAAAIGLLFYKDASLGTDALRDWILFTGGLAGLGALAGGGHPLSVLAAAIAAPLKPFRPGIPPGVASAGVEVWLRKPRVADFDSLRHDVSVWTGWWKNRISRTLLVFLLTNFGGMIGVWLAGFRILKSLA</sequence>
<organism evidence="2 3">
    <name type="scientific">Tahibacter aquaticus</name>
    <dbReference type="NCBI Taxonomy" id="520092"/>
    <lineage>
        <taxon>Bacteria</taxon>
        <taxon>Pseudomonadati</taxon>
        <taxon>Pseudomonadota</taxon>
        <taxon>Gammaproteobacteria</taxon>
        <taxon>Lysobacterales</taxon>
        <taxon>Rhodanobacteraceae</taxon>
        <taxon>Tahibacter</taxon>
    </lineage>
</organism>
<comment type="caution">
    <text evidence="2">The sequence shown here is derived from an EMBL/GenBank/DDBJ whole genome shotgun (WGS) entry which is preliminary data.</text>
</comment>
<evidence type="ECO:0000256" key="1">
    <source>
        <dbReference type="SAM" id="Phobius"/>
    </source>
</evidence>
<keyword evidence="1" id="KW-1133">Transmembrane helix</keyword>
<evidence type="ECO:0000313" key="3">
    <source>
        <dbReference type="Proteomes" id="UP000295293"/>
    </source>
</evidence>
<dbReference type="CDD" id="cd14726">
    <property type="entry name" value="TraB_PrgY-like"/>
    <property type="match status" value="1"/>
</dbReference>
<evidence type="ECO:0000313" key="2">
    <source>
        <dbReference type="EMBL" id="TDR37369.1"/>
    </source>
</evidence>
<keyword evidence="1" id="KW-0472">Membrane</keyword>
<accession>A0A4R6YJZ0</accession>
<gene>
    <name evidence="2" type="ORF">DFR29_12531</name>
</gene>
<dbReference type="InterPro" id="IPR002816">
    <property type="entry name" value="TraB/PrgY/GumN_fam"/>
</dbReference>
<feature type="transmembrane region" description="Helical" evidence="1">
    <location>
        <begin position="384"/>
        <end position="406"/>
    </location>
</feature>
<protein>
    <submittedName>
        <fullName evidence="2">Pheromone shutdown-related protein TraB</fullName>
    </submittedName>
</protein>
<dbReference type="InterPro" id="IPR046345">
    <property type="entry name" value="TraB_PrgY-like"/>
</dbReference>
<dbReference type="Pfam" id="PF01963">
    <property type="entry name" value="TraB_PrgY_gumN"/>
    <property type="match status" value="1"/>
</dbReference>
<reference evidence="2 3" key="1">
    <citation type="submission" date="2019-03" db="EMBL/GenBank/DDBJ databases">
        <title>Genomic Encyclopedia of Type Strains, Phase IV (KMG-IV): sequencing the most valuable type-strain genomes for metagenomic binning, comparative biology and taxonomic classification.</title>
        <authorList>
            <person name="Goeker M."/>
        </authorList>
    </citation>
    <scope>NUCLEOTIDE SEQUENCE [LARGE SCALE GENOMIC DNA]</scope>
    <source>
        <strain evidence="2 3">DSM 21667</strain>
    </source>
</reference>
<dbReference type="OrthoDB" id="9809330at2"/>
<proteinExistence type="predicted"/>
<keyword evidence="1" id="KW-0812">Transmembrane</keyword>
<feature type="transmembrane region" description="Helical" evidence="1">
    <location>
        <begin position="272"/>
        <end position="291"/>
    </location>
</feature>
<feature type="transmembrane region" description="Helical" evidence="1">
    <location>
        <begin position="303"/>
        <end position="332"/>
    </location>
</feature>
<keyword evidence="3" id="KW-1185">Reference proteome</keyword>
<dbReference type="EMBL" id="SNZH01000025">
    <property type="protein sequence ID" value="TDR37369.1"/>
    <property type="molecule type" value="Genomic_DNA"/>
</dbReference>
<dbReference type="Proteomes" id="UP000295293">
    <property type="component" value="Unassembled WGS sequence"/>
</dbReference>
<dbReference type="NCBIfam" id="TIGR00261">
    <property type="entry name" value="traB"/>
    <property type="match status" value="1"/>
</dbReference>